<dbReference type="GO" id="GO:0006352">
    <property type="term" value="P:DNA-templated transcription initiation"/>
    <property type="evidence" value="ECO:0007669"/>
    <property type="project" value="InterPro"/>
</dbReference>
<evidence type="ECO:0000313" key="8">
    <source>
        <dbReference type="EMBL" id="MBB5035286.1"/>
    </source>
</evidence>
<dbReference type="PANTHER" id="PTHR43133">
    <property type="entry name" value="RNA POLYMERASE ECF-TYPE SIGMA FACTO"/>
    <property type="match status" value="1"/>
</dbReference>
<dbReference type="NCBIfam" id="TIGR02937">
    <property type="entry name" value="sigma70-ECF"/>
    <property type="match status" value="1"/>
</dbReference>
<dbReference type="GO" id="GO:0003677">
    <property type="term" value="F:DNA binding"/>
    <property type="evidence" value="ECO:0007669"/>
    <property type="project" value="UniProtKB-KW"/>
</dbReference>
<dbReference type="InterPro" id="IPR013249">
    <property type="entry name" value="RNA_pol_sigma70_r4_t2"/>
</dbReference>
<evidence type="ECO:0000256" key="3">
    <source>
        <dbReference type="ARBA" id="ARBA00023082"/>
    </source>
</evidence>
<comment type="similarity">
    <text evidence="1">Belongs to the sigma-70 factor family. ECF subfamily.</text>
</comment>
<evidence type="ECO:0000313" key="9">
    <source>
        <dbReference type="Proteomes" id="UP000590740"/>
    </source>
</evidence>
<dbReference type="Gene3D" id="1.10.10.10">
    <property type="entry name" value="Winged helix-like DNA-binding domain superfamily/Winged helix DNA-binding domain"/>
    <property type="match status" value="1"/>
</dbReference>
<dbReference type="AlphaFoldDB" id="A0A7W8DMX3"/>
<comment type="caution">
    <text evidence="8">The sequence shown here is derived from an EMBL/GenBank/DDBJ whole genome shotgun (WGS) entry which is preliminary data.</text>
</comment>
<organism evidence="8 9">
    <name type="scientific">Prosthecobacter vanneervenii</name>
    <dbReference type="NCBI Taxonomy" id="48466"/>
    <lineage>
        <taxon>Bacteria</taxon>
        <taxon>Pseudomonadati</taxon>
        <taxon>Verrucomicrobiota</taxon>
        <taxon>Verrucomicrobiia</taxon>
        <taxon>Verrucomicrobiales</taxon>
        <taxon>Verrucomicrobiaceae</taxon>
        <taxon>Prosthecobacter</taxon>
    </lineage>
</organism>
<dbReference type="RefSeq" id="WP_184343915.1">
    <property type="nucleotide sequence ID" value="NZ_JACHIG010000015.1"/>
</dbReference>
<dbReference type="InterPro" id="IPR039425">
    <property type="entry name" value="RNA_pol_sigma-70-like"/>
</dbReference>
<dbReference type="Pfam" id="PF08281">
    <property type="entry name" value="Sigma70_r4_2"/>
    <property type="match status" value="1"/>
</dbReference>
<dbReference type="Pfam" id="PF04542">
    <property type="entry name" value="Sigma70_r2"/>
    <property type="match status" value="1"/>
</dbReference>
<reference evidence="8 9" key="1">
    <citation type="submission" date="2020-08" db="EMBL/GenBank/DDBJ databases">
        <title>Genomic Encyclopedia of Type Strains, Phase IV (KMG-IV): sequencing the most valuable type-strain genomes for metagenomic binning, comparative biology and taxonomic classification.</title>
        <authorList>
            <person name="Goeker M."/>
        </authorList>
    </citation>
    <scope>NUCLEOTIDE SEQUENCE [LARGE SCALE GENOMIC DNA]</scope>
    <source>
        <strain evidence="8 9">DSM 12252</strain>
    </source>
</reference>
<keyword evidence="9" id="KW-1185">Reference proteome</keyword>
<feature type="domain" description="RNA polymerase sigma-70 region 2" evidence="6">
    <location>
        <begin position="27"/>
        <end position="93"/>
    </location>
</feature>
<evidence type="ECO:0000259" key="6">
    <source>
        <dbReference type="Pfam" id="PF04542"/>
    </source>
</evidence>
<dbReference type="PANTHER" id="PTHR43133:SF8">
    <property type="entry name" value="RNA POLYMERASE SIGMA FACTOR HI_1459-RELATED"/>
    <property type="match status" value="1"/>
</dbReference>
<dbReference type="InterPro" id="IPR007627">
    <property type="entry name" value="RNA_pol_sigma70_r2"/>
</dbReference>
<gene>
    <name evidence="8" type="ORF">HNQ65_004896</name>
</gene>
<protein>
    <submittedName>
        <fullName evidence="8">RNA polymerase sigma-70 factor (ECF subfamily)</fullName>
    </submittedName>
</protein>
<dbReference type="InterPro" id="IPR013324">
    <property type="entry name" value="RNA_pol_sigma_r3/r4-like"/>
</dbReference>
<accession>A0A7W8DMX3</accession>
<evidence type="ECO:0000256" key="1">
    <source>
        <dbReference type="ARBA" id="ARBA00010641"/>
    </source>
</evidence>
<evidence type="ECO:0000256" key="2">
    <source>
        <dbReference type="ARBA" id="ARBA00023015"/>
    </source>
</evidence>
<dbReference type="SUPFAM" id="SSF88946">
    <property type="entry name" value="Sigma2 domain of RNA polymerase sigma factors"/>
    <property type="match status" value="1"/>
</dbReference>
<keyword evidence="2" id="KW-0805">Transcription regulation</keyword>
<proteinExistence type="inferred from homology"/>
<evidence type="ECO:0000256" key="5">
    <source>
        <dbReference type="ARBA" id="ARBA00023163"/>
    </source>
</evidence>
<dbReference type="InterPro" id="IPR036388">
    <property type="entry name" value="WH-like_DNA-bd_sf"/>
</dbReference>
<dbReference type="Gene3D" id="1.10.1740.10">
    <property type="match status" value="1"/>
</dbReference>
<keyword evidence="5" id="KW-0804">Transcription</keyword>
<name>A0A7W8DMX3_9BACT</name>
<feature type="domain" description="RNA polymerase sigma factor 70 region 4 type 2" evidence="7">
    <location>
        <begin position="132"/>
        <end position="183"/>
    </location>
</feature>
<keyword evidence="3" id="KW-0731">Sigma factor</keyword>
<dbReference type="EMBL" id="JACHIG010000015">
    <property type="protein sequence ID" value="MBB5035286.1"/>
    <property type="molecule type" value="Genomic_DNA"/>
</dbReference>
<dbReference type="GO" id="GO:0016987">
    <property type="term" value="F:sigma factor activity"/>
    <property type="evidence" value="ECO:0007669"/>
    <property type="project" value="UniProtKB-KW"/>
</dbReference>
<dbReference type="SUPFAM" id="SSF88659">
    <property type="entry name" value="Sigma3 and sigma4 domains of RNA polymerase sigma factors"/>
    <property type="match status" value="1"/>
</dbReference>
<keyword evidence="4" id="KW-0238">DNA-binding</keyword>
<dbReference type="InterPro" id="IPR014284">
    <property type="entry name" value="RNA_pol_sigma-70_dom"/>
</dbReference>
<evidence type="ECO:0000259" key="7">
    <source>
        <dbReference type="Pfam" id="PF08281"/>
    </source>
</evidence>
<evidence type="ECO:0000256" key="4">
    <source>
        <dbReference type="ARBA" id="ARBA00023125"/>
    </source>
</evidence>
<dbReference type="InterPro" id="IPR013325">
    <property type="entry name" value="RNA_pol_sigma_r2"/>
</dbReference>
<sequence length="195" mass="22126">MILTDSESRACMAAWLRCSDEGAARSLVEAFYPFVASLIRRHIADSGCVEDLAQQTFVRCFAKASQWDASKPLEPWLARIAINQCRDYYRARRVRPELRWSDLTQGEQDALQATLTAAEPKPEALSDESRALMLRLLDTLSADDRMVLSLLHLEGRSTDEIAVLTGWSRTLVKVRAFRARRRLRAAFEQLEASHS</sequence>
<dbReference type="Proteomes" id="UP000590740">
    <property type="component" value="Unassembled WGS sequence"/>
</dbReference>